<dbReference type="EMBL" id="JACRJB010000048">
    <property type="protein sequence ID" value="MBI5130928.1"/>
    <property type="molecule type" value="Genomic_DNA"/>
</dbReference>
<dbReference type="InterPro" id="IPR029063">
    <property type="entry name" value="SAM-dependent_MTases_sf"/>
</dbReference>
<evidence type="ECO:0000256" key="1">
    <source>
        <dbReference type="ARBA" id="ARBA00022603"/>
    </source>
</evidence>
<dbReference type="GO" id="GO:0008168">
    <property type="term" value="F:methyltransferase activity"/>
    <property type="evidence" value="ECO:0007669"/>
    <property type="project" value="UniProtKB-KW"/>
</dbReference>
<evidence type="ECO:0000313" key="4">
    <source>
        <dbReference type="EMBL" id="MBI5130928.1"/>
    </source>
</evidence>
<evidence type="ECO:0000259" key="3">
    <source>
        <dbReference type="Pfam" id="PF13649"/>
    </source>
</evidence>
<feature type="domain" description="Methyltransferase" evidence="3">
    <location>
        <begin position="67"/>
        <end position="162"/>
    </location>
</feature>
<protein>
    <submittedName>
        <fullName evidence="4">Class I SAM-dependent methyltransferase</fullName>
    </submittedName>
</protein>
<proteinExistence type="predicted"/>
<reference evidence="4" key="1">
    <citation type="submission" date="2020-07" db="EMBL/GenBank/DDBJ databases">
        <title>Huge and variable diversity of episymbiotic CPR bacteria and DPANN archaea in groundwater ecosystems.</title>
        <authorList>
            <person name="He C.Y."/>
            <person name="Keren R."/>
            <person name="Whittaker M."/>
            <person name="Farag I.F."/>
            <person name="Doudna J."/>
            <person name="Cate J.H.D."/>
            <person name="Banfield J.F."/>
        </authorList>
    </citation>
    <scope>NUCLEOTIDE SEQUENCE</scope>
    <source>
        <strain evidence="4">NC_groundwater_1818_Pr3_B-0.1um_66_35</strain>
    </source>
</reference>
<evidence type="ECO:0000256" key="2">
    <source>
        <dbReference type="ARBA" id="ARBA00022679"/>
    </source>
</evidence>
<organism evidence="4 5">
    <name type="scientific">Rhodopseudomonas palustris</name>
    <dbReference type="NCBI Taxonomy" id="1076"/>
    <lineage>
        <taxon>Bacteria</taxon>
        <taxon>Pseudomonadati</taxon>
        <taxon>Pseudomonadota</taxon>
        <taxon>Alphaproteobacteria</taxon>
        <taxon>Hyphomicrobiales</taxon>
        <taxon>Nitrobacteraceae</taxon>
        <taxon>Rhodopseudomonas</taxon>
    </lineage>
</organism>
<dbReference type="PANTHER" id="PTHR43861:SF1">
    <property type="entry name" value="TRANS-ACONITATE 2-METHYLTRANSFERASE"/>
    <property type="match status" value="1"/>
</dbReference>
<dbReference type="CDD" id="cd02440">
    <property type="entry name" value="AdoMet_MTases"/>
    <property type="match status" value="1"/>
</dbReference>
<keyword evidence="2" id="KW-0808">Transferase</keyword>
<evidence type="ECO:0000313" key="5">
    <source>
        <dbReference type="Proteomes" id="UP000782519"/>
    </source>
</evidence>
<dbReference type="SUPFAM" id="SSF53335">
    <property type="entry name" value="S-adenosyl-L-methionine-dependent methyltransferases"/>
    <property type="match status" value="1"/>
</dbReference>
<keyword evidence="1 4" id="KW-0489">Methyltransferase</keyword>
<dbReference type="AlphaFoldDB" id="A0A933W348"/>
<sequence>MSGLLVLLLLLLLPALWVGWRIASRRTVLPCPSEIAWLVEMENPLARATRSEQVIAQLQLLSGERAIDIGCGPGRVTIPMAQAVGADGQVTALDVQDGMLAKVAARAEVEALTNIRPLRSDVRNATIPSGSFDAAVMVMALGEIPDGADIFPSVFRMLRSRGRLLVAESIFDPHYVSRRRVRDQVSAAGFREMRSIGNVFGYSITFERP</sequence>
<dbReference type="InterPro" id="IPR041698">
    <property type="entry name" value="Methyltransf_25"/>
</dbReference>
<dbReference type="PANTHER" id="PTHR43861">
    <property type="entry name" value="TRANS-ACONITATE 2-METHYLTRANSFERASE-RELATED"/>
    <property type="match status" value="1"/>
</dbReference>
<dbReference type="GO" id="GO:0032259">
    <property type="term" value="P:methylation"/>
    <property type="evidence" value="ECO:0007669"/>
    <property type="project" value="UniProtKB-KW"/>
</dbReference>
<name>A0A933W348_RHOPL</name>
<gene>
    <name evidence="4" type="ORF">HZA66_15920</name>
</gene>
<dbReference type="Pfam" id="PF13649">
    <property type="entry name" value="Methyltransf_25"/>
    <property type="match status" value="1"/>
</dbReference>
<comment type="caution">
    <text evidence="4">The sequence shown here is derived from an EMBL/GenBank/DDBJ whole genome shotgun (WGS) entry which is preliminary data.</text>
</comment>
<dbReference type="Proteomes" id="UP000782519">
    <property type="component" value="Unassembled WGS sequence"/>
</dbReference>
<accession>A0A933W348</accession>
<dbReference type="Gene3D" id="3.40.50.150">
    <property type="entry name" value="Vaccinia Virus protein VP39"/>
    <property type="match status" value="1"/>
</dbReference>